<dbReference type="InterPro" id="IPR012337">
    <property type="entry name" value="RNaseH-like_sf"/>
</dbReference>
<dbReference type="PANTHER" id="PTHR46481">
    <property type="entry name" value="ZINC FINGER BED DOMAIN-CONTAINING PROTEIN 4"/>
    <property type="match status" value="1"/>
</dbReference>
<reference evidence="6 7" key="1">
    <citation type="submission" date="2017-03" db="EMBL/GenBank/DDBJ databases">
        <title>Genomes of endolithic fungi from Antarctica.</title>
        <authorList>
            <person name="Coleine C."/>
            <person name="Masonjones S."/>
            <person name="Stajich J.E."/>
        </authorList>
    </citation>
    <scope>NUCLEOTIDE SEQUENCE [LARGE SCALE GENOMIC DNA]</scope>
    <source>
        <strain evidence="6 7">CCFEE 5187</strain>
    </source>
</reference>
<keyword evidence="5" id="KW-0539">Nucleus</keyword>
<gene>
    <name evidence="6" type="ORF">B0A49_12811</name>
</gene>
<feature type="non-terminal residue" evidence="6">
    <location>
        <position position="493"/>
    </location>
</feature>
<sequence>MALVPKRFQSLARSTYERVMKDLRYVKKDTERPWRIVRGVRPRKPQLDEEDEKKRYEYSIYCLRLLYSPTIRVIIICSDEKDVSFGGASRYRQKISRPEGGNSYHYARAQEKPKFVVKIWAACCSDPRVRFPIDVWKKEKLEDKGELKKLLDTADEENKEDCKHHQQQALIPGTPEYAHLASINLEIRRHNQAVPQRTRKGVKREKKPHQIVEWQHQPHARSERGWIDGAYHAEKVQKQLLYPVIGMDHITYVNCATISKKAARLGASHAWKYGLHYVRGSDKKEVYYCYECAVGNYKQELFVINGTSGARSHLEEKHQIDPQTGVKRNTSATKCILDQQKGAAATNNFFWKDSDDSFKELLIRVVAMWIDATGKRRSTVLGIRRVYGEHTGENLGSVVLDLLKEYDISGDQIGHFMLDNASSNDTAVEFILKGLCPWMKSQQRRHRRLRCLGHVINLCCQAFLMGRNCEKQLAKLEKHHLRGDYAKVEELWK</sequence>
<name>A0A4V5N986_9PEZI</name>
<organism evidence="6 7">
    <name type="scientific">Cryomyces minteri</name>
    <dbReference type="NCBI Taxonomy" id="331657"/>
    <lineage>
        <taxon>Eukaryota</taxon>
        <taxon>Fungi</taxon>
        <taxon>Dikarya</taxon>
        <taxon>Ascomycota</taxon>
        <taxon>Pezizomycotina</taxon>
        <taxon>Dothideomycetes</taxon>
        <taxon>Dothideomycetes incertae sedis</taxon>
        <taxon>Cryomyces</taxon>
    </lineage>
</organism>
<dbReference type="InterPro" id="IPR052035">
    <property type="entry name" value="ZnF_BED_domain_contain"/>
</dbReference>
<evidence type="ECO:0000256" key="1">
    <source>
        <dbReference type="ARBA" id="ARBA00004123"/>
    </source>
</evidence>
<keyword evidence="3" id="KW-0863">Zinc-finger</keyword>
<dbReference type="AlphaFoldDB" id="A0A4V5N986"/>
<evidence type="ECO:0000256" key="3">
    <source>
        <dbReference type="ARBA" id="ARBA00022771"/>
    </source>
</evidence>
<dbReference type="Proteomes" id="UP000308768">
    <property type="component" value="Unassembled WGS sequence"/>
</dbReference>
<evidence type="ECO:0000313" key="6">
    <source>
        <dbReference type="EMBL" id="TKA46699.1"/>
    </source>
</evidence>
<dbReference type="OrthoDB" id="3699836at2759"/>
<comment type="caution">
    <text evidence="6">The sequence shown here is derived from an EMBL/GenBank/DDBJ whole genome shotgun (WGS) entry which is preliminary data.</text>
</comment>
<keyword evidence="2" id="KW-0479">Metal-binding</keyword>
<accession>A0A4V5N986</accession>
<comment type="subcellular location">
    <subcellularLocation>
        <location evidence="1">Nucleus</location>
    </subcellularLocation>
</comment>
<dbReference type="SUPFAM" id="SSF53098">
    <property type="entry name" value="Ribonuclease H-like"/>
    <property type="match status" value="1"/>
</dbReference>
<evidence type="ECO:0008006" key="8">
    <source>
        <dbReference type="Google" id="ProtNLM"/>
    </source>
</evidence>
<dbReference type="GO" id="GO:0008270">
    <property type="term" value="F:zinc ion binding"/>
    <property type="evidence" value="ECO:0007669"/>
    <property type="project" value="UniProtKB-KW"/>
</dbReference>
<dbReference type="EMBL" id="NAJN01002915">
    <property type="protein sequence ID" value="TKA46699.1"/>
    <property type="molecule type" value="Genomic_DNA"/>
</dbReference>
<dbReference type="STRING" id="331657.A0A4V5N986"/>
<protein>
    <recommendedName>
        <fullName evidence="8">BED-type domain-containing protein</fullName>
    </recommendedName>
</protein>
<dbReference type="GO" id="GO:0005634">
    <property type="term" value="C:nucleus"/>
    <property type="evidence" value="ECO:0007669"/>
    <property type="project" value="UniProtKB-SubCell"/>
</dbReference>
<evidence type="ECO:0000256" key="5">
    <source>
        <dbReference type="ARBA" id="ARBA00023242"/>
    </source>
</evidence>
<evidence type="ECO:0000256" key="4">
    <source>
        <dbReference type="ARBA" id="ARBA00022833"/>
    </source>
</evidence>
<dbReference type="PANTHER" id="PTHR46481:SF10">
    <property type="entry name" value="ZINC FINGER BED DOMAIN-CONTAINING PROTEIN 39"/>
    <property type="match status" value="1"/>
</dbReference>
<keyword evidence="4" id="KW-0862">Zinc</keyword>
<evidence type="ECO:0000313" key="7">
    <source>
        <dbReference type="Proteomes" id="UP000308768"/>
    </source>
</evidence>
<keyword evidence="7" id="KW-1185">Reference proteome</keyword>
<proteinExistence type="predicted"/>
<evidence type="ECO:0000256" key="2">
    <source>
        <dbReference type="ARBA" id="ARBA00022723"/>
    </source>
</evidence>